<sequence>MRPWRPLTYLENEMRKHREEIESRLALERAELEAKLKEKRERLSMVMEESSDMQIRGQMAQMQEQMQDMKRMFGNDGGDGPDADGGNAGGNTARTDVSNAAPDAAPTAEEIADYARYLGMDPVMDKHLLYIAEWAITAPLPEGWTEHTDADGNEFYYNNVTGVSTYEHPLDDQYRSYYRKLKAEEKAKEEKRAALEGGTPRGSKAALARRSS</sequence>
<dbReference type="Pfam" id="PF00397">
    <property type="entry name" value="WW"/>
    <property type="match status" value="1"/>
</dbReference>
<organism evidence="4 5">
    <name type="scientific">Pycnococcus provasolii</name>
    <dbReference type="NCBI Taxonomy" id="41880"/>
    <lineage>
        <taxon>Eukaryota</taxon>
        <taxon>Viridiplantae</taxon>
        <taxon>Chlorophyta</taxon>
        <taxon>Pseudoscourfieldiophyceae</taxon>
        <taxon>Pseudoscourfieldiales</taxon>
        <taxon>Pycnococcaceae</taxon>
        <taxon>Pycnococcus</taxon>
    </lineage>
</organism>
<evidence type="ECO:0000259" key="3">
    <source>
        <dbReference type="PROSITE" id="PS50020"/>
    </source>
</evidence>
<dbReference type="PROSITE" id="PS50020">
    <property type="entry name" value="WW_DOMAIN_2"/>
    <property type="match status" value="1"/>
</dbReference>
<comment type="caution">
    <text evidence="4">The sequence shown here is derived from an EMBL/GenBank/DDBJ whole genome shotgun (WGS) entry which is preliminary data.</text>
</comment>
<feature type="region of interest" description="Disordered" evidence="2">
    <location>
        <begin position="188"/>
        <end position="212"/>
    </location>
</feature>
<feature type="region of interest" description="Disordered" evidence="2">
    <location>
        <begin position="71"/>
        <end position="105"/>
    </location>
</feature>
<dbReference type="AlphaFoldDB" id="A0A830HCJ7"/>
<keyword evidence="1" id="KW-0175">Coiled coil</keyword>
<dbReference type="Gene3D" id="3.30.1470.10">
    <property type="entry name" value="Photosystem I PsaD, reaction center subunit II"/>
    <property type="match status" value="1"/>
</dbReference>
<dbReference type="SMART" id="SM00456">
    <property type="entry name" value="WW"/>
    <property type="match status" value="1"/>
</dbReference>
<name>A0A830HCJ7_9CHLO</name>
<gene>
    <name evidence="4" type="ORF">PPROV_000157200</name>
</gene>
<evidence type="ECO:0000313" key="4">
    <source>
        <dbReference type="EMBL" id="GHP02817.1"/>
    </source>
</evidence>
<evidence type="ECO:0000256" key="1">
    <source>
        <dbReference type="SAM" id="Coils"/>
    </source>
</evidence>
<evidence type="ECO:0000256" key="2">
    <source>
        <dbReference type="SAM" id="MobiDB-lite"/>
    </source>
</evidence>
<dbReference type="PANTHER" id="PTHR21715:SF0">
    <property type="entry name" value="RH04127P"/>
    <property type="match status" value="1"/>
</dbReference>
<dbReference type="SUPFAM" id="SSF51045">
    <property type="entry name" value="WW domain"/>
    <property type="match status" value="1"/>
</dbReference>
<dbReference type="EMBL" id="BNJQ01000004">
    <property type="protein sequence ID" value="GHP02817.1"/>
    <property type="molecule type" value="Genomic_DNA"/>
</dbReference>
<proteinExistence type="predicted"/>
<dbReference type="Proteomes" id="UP000660262">
    <property type="component" value="Unassembled WGS sequence"/>
</dbReference>
<keyword evidence="5" id="KW-1185">Reference proteome</keyword>
<protein>
    <recommendedName>
        <fullName evidence="3">WW domain-containing protein</fullName>
    </recommendedName>
</protein>
<dbReference type="InterPro" id="IPR053233">
    <property type="entry name" value="ABRA-related"/>
</dbReference>
<feature type="domain" description="WW" evidence="3">
    <location>
        <begin position="138"/>
        <end position="171"/>
    </location>
</feature>
<evidence type="ECO:0000313" key="5">
    <source>
        <dbReference type="Proteomes" id="UP000660262"/>
    </source>
</evidence>
<dbReference type="PANTHER" id="PTHR21715">
    <property type="entry name" value="RH04127P"/>
    <property type="match status" value="1"/>
</dbReference>
<dbReference type="PROSITE" id="PS01159">
    <property type="entry name" value="WW_DOMAIN_1"/>
    <property type="match status" value="1"/>
</dbReference>
<dbReference type="InterPro" id="IPR036020">
    <property type="entry name" value="WW_dom_sf"/>
</dbReference>
<dbReference type="InterPro" id="IPR001202">
    <property type="entry name" value="WW_dom"/>
</dbReference>
<dbReference type="CDD" id="cd00201">
    <property type="entry name" value="WW"/>
    <property type="match status" value="1"/>
</dbReference>
<dbReference type="OrthoDB" id="6344460at2759"/>
<accession>A0A830HCJ7</accession>
<feature type="coiled-coil region" evidence="1">
    <location>
        <begin position="18"/>
        <end position="49"/>
    </location>
</feature>
<reference evidence="4" key="1">
    <citation type="submission" date="2020-10" db="EMBL/GenBank/DDBJ databases">
        <title>Unveiling of a novel bifunctional photoreceptor, Dualchrome1, isolated from a cosmopolitan green alga.</title>
        <authorList>
            <person name="Suzuki S."/>
            <person name="Kawachi M."/>
        </authorList>
    </citation>
    <scope>NUCLEOTIDE SEQUENCE</scope>
    <source>
        <strain evidence="4">NIES 2893</strain>
    </source>
</reference>